<feature type="compositionally biased region" description="Basic and acidic residues" evidence="1">
    <location>
        <begin position="431"/>
        <end position="459"/>
    </location>
</feature>
<organism evidence="2 3">
    <name type="scientific">Athelia psychrophila</name>
    <dbReference type="NCBI Taxonomy" id="1759441"/>
    <lineage>
        <taxon>Eukaryota</taxon>
        <taxon>Fungi</taxon>
        <taxon>Dikarya</taxon>
        <taxon>Basidiomycota</taxon>
        <taxon>Agaricomycotina</taxon>
        <taxon>Agaricomycetes</taxon>
        <taxon>Agaricomycetidae</taxon>
        <taxon>Atheliales</taxon>
        <taxon>Atheliaceae</taxon>
        <taxon>Athelia</taxon>
    </lineage>
</organism>
<dbReference type="AlphaFoldDB" id="A0A167UDX0"/>
<feature type="compositionally biased region" description="Basic and acidic residues" evidence="1">
    <location>
        <begin position="12"/>
        <end position="21"/>
    </location>
</feature>
<reference evidence="2 3" key="1">
    <citation type="journal article" date="2016" name="Mol. Biol. Evol.">
        <title>Comparative Genomics of Early-Diverging Mushroom-Forming Fungi Provides Insights into the Origins of Lignocellulose Decay Capabilities.</title>
        <authorList>
            <person name="Nagy L.G."/>
            <person name="Riley R."/>
            <person name="Tritt A."/>
            <person name="Adam C."/>
            <person name="Daum C."/>
            <person name="Floudas D."/>
            <person name="Sun H."/>
            <person name="Yadav J.S."/>
            <person name="Pangilinan J."/>
            <person name="Larsson K.H."/>
            <person name="Matsuura K."/>
            <person name="Barry K."/>
            <person name="Labutti K."/>
            <person name="Kuo R."/>
            <person name="Ohm R.A."/>
            <person name="Bhattacharya S.S."/>
            <person name="Shirouzu T."/>
            <person name="Yoshinaga Y."/>
            <person name="Martin F.M."/>
            <person name="Grigoriev I.V."/>
            <person name="Hibbett D.S."/>
        </authorList>
    </citation>
    <scope>NUCLEOTIDE SEQUENCE [LARGE SCALE GENOMIC DNA]</scope>
    <source>
        <strain evidence="2 3">CBS 109695</strain>
    </source>
</reference>
<feature type="compositionally biased region" description="Low complexity" evidence="1">
    <location>
        <begin position="548"/>
        <end position="559"/>
    </location>
</feature>
<proteinExistence type="predicted"/>
<name>A0A167UDX0_9AGAM</name>
<dbReference type="EMBL" id="KV417994">
    <property type="protein sequence ID" value="KZP03849.1"/>
    <property type="molecule type" value="Genomic_DNA"/>
</dbReference>
<dbReference type="Proteomes" id="UP000076532">
    <property type="component" value="Unassembled WGS sequence"/>
</dbReference>
<accession>A0A167UDX0</accession>
<sequence>MPFNILRFGSSRPREVEEGSHNGHQGGGGFFQRNFRRGRPGPGDDGAPRDPSFRQQALLRGMSMRRGNSEDSEMVLPVPPPHSRGLEHDNSSDTTDTFDGESYFEIPVDVQSPTDRAPSFRGSSPPPAPVMQREAGHMPHGSSYEPSIHHFGAPPSSEDTYSDVAGSPINHRARGIDDPRNHGPGVNRSRDMGSSRGNARGRPRDFDSPLSSNGYREPYHPREFGSPASSDSRGMVIPPEPHSSSGRHEFDSPSTSSGHREFNSPSTSSGHREFNSPSTSSGHREFNSPSTSSGHREFNSPSSSSGPREFNSPASSAGRREMQRSRGIDSQDGSQGRHRERGIETPRYPGGYAGGDMEHGPLQLVPSSSRSETTEGSHDGELEGRLHPAFREASQGSHSSRSSDSRVMPPHPQQRSRGIGGSHSQGSAPPIRERAMPMDRGDHGNHRRGHSEPQHHAPEPDTYYIIPPGTNVIFQDEDGNEIHRVGDFTGKKRHYKEQPIVVQDEFGREIYRTPGYGEPRDNISYMDHYGNTPNIILMDRQGRQIPISQSSGSSMASRSEPYEGSDRSGSSGTVNGNRRHRN</sequence>
<evidence type="ECO:0000256" key="1">
    <source>
        <dbReference type="SAM" id="MobiDB-lite"/>
    </source>
</evidence>
<gene>
    <name evidence="2" type="ORF">FIBSPDRAFT_449358</name>
</gene>
<feature type="compositionally biased region" description="Polar residues" evidence="1">
    <location>
        <begin position="252"/>
        <end position="306"/>
    </location>
</feature>
<feature type="region of interest" description="Disordered" evidence="1">
    <location>
        <begin position="1"/>
        <end position="462"/>
    </location>
</feature>
<evidence type="ECO:0000313" key="2">
    <source>
        <dbReference type="EMBL" id="KZP03849.1"/>
    </source>
</evidence>
<keyword evidence="3" id="KW-1185">Reference proteome</keyword>
<evidence type="ECO:0000313" key="3">
    <source>
        <dbReference type="Proteomes" id="UP000076532"/>
    </source>
</evidence>
<feature type="compositionally biased region" description="Basic and acidic residues" evidence="1">
    <location>
        <begin position="318"/>
        <end position="344"/>
    </location>
</feature>
<dbReference type="OrthoDB" id="3240950at2759"/>
<feature type="region of interest" description="Disordered" evidence="1">
    <location>
        <begin position="543"/>
        <end position="582"/>
    </location>
</feature>
<feature type="compositionally biased region" description="Polar residues" evidence="1">
    <location>
        <begin position="567"/>
        <end position="576"/>
    </location>
</feature>
<feature type="compositionally biased region" description="Basic and acidic residues" evidence="1">
    <location>
        <begin position="372"/>
        <end position="390"/>
    </location>
</feature>
<protein>
    <submittedName>
        <fullName evidence="2">Uncharacterized protein</fullName>
    </submittedName>
</protein>